<proteinExistence type="predicted"/>
<name>F4BXM3_METSG</name>
<dbReference type="Pfam" id="PF18065">
    <property type="entry name" value="PatG_C"/>
    <property type="match status" value="1"/>
</dbReference>
<dbReference type="KEGG" id="mcj:MCON_2183"/>
<feature type="region of interest" description="Disordered" evidence="1">
    <location>
        <begin position="1"/>
        <end position="43"/>
    </location>
</feature>
<dbReference type="HOGENOM" id="CLU_907962_0_0_2"/>
<evidence type="ECO:0000313" key="5">
    <source>
        <dbReference type="Proteomes" id="UP000007807"/>
    </source>
</evidence>
<evidence type="ECO:0000259" key="3">
    <source>
        <dbReference type="Pfam" id="PF18065"/>
    </source>
</evidence>
<feature type="compositionally biased region" description="Basic and acidic residues" evidence="1">
    <location>
        <begin position="1"/>
        <end position="10"/>
    </location>
</feature>
<dbReference type="Pfam" id="PF18047">
    <property type="entry name" value="PatG_D"/>
    <property type="match status" value="1"/>
</dbReference>
<dbReference type="AlphaFoldDB" id="F4BXM3"/>
<dbReference type="EMBL" id="CP002565">
    <property type="protein sequence ID" value="AEB68701.1"/>
    <property type="molecule type" value="Genomic_DNA"/>
</dbReference>
<dbReference type="InParanoid" id="F4BXM3"/>
<dbReference type="InterPro" id="IPR040483">
    <property type="entry name" value="PatG_dom"/>
</dbReference>
<dbReference type="Proteomes" id="UP000007807">
    <property type="component" value="Chromosome"/>
</dbReference>
<evidence type="ECO:0000256" key="1">
    <source>
        <dbReference type="SAM" id="MobiDB-lite"/>
    </source>
</evidence>
<feature type="domain" description="PatG" evidence="2">
    <location>
        <begin position="55"/>
        <end position="147"/>
    </location>
</feature>
<reference evidence="4 5" key="1">
    <citation type="journal article" date="2011" name="J. Bacteriol.">
        <title>Complete genome sequence of Methanosaeta concilii, a specialist in aceticlastic methanogenesis.</title>
        <authorList>
            <person name="Barber R.D."/>
            <person name="Zhang L."/>
            <person name="Harnack M."/>
            <person name="Olson M.V."/>
            <person name="Kaul R."/>
            <person name="Ingram-Smith C."/>
            <person name="Smith K.S."/>
        </authorList>
    </citation>
    <scope>NUCLEOTIDE SEQUENCE [LARGE SCALE GENOMIC DNA]</scope>
    <source>
        <strain evidence="5">ATCC 5969 / DSM 3671 / JCM 10134 / NBRC 103675 / OCM 69 / GP-6</strain>
    </source>
</reference>
<feature type="domain" description="PatG C-terminal" evidence="3">
    <location>
        <begin position="196"/>
        <end position="307"/>
    </location>
</feature>
<dbReference type="InterPro" id="IPR040636">
    <property type="entry name" value="PatG_C"/>
</dbReference>
<feature type="compositionally biased region" description="Polar residues" evidence="1">
    <location>
        <begin position="14"/>
        <end position="33"/>
    </location>
</feature>
<dbReference type="RefSeq" id="WP_013719740.1">
    <property type="nucleotide sequence ID" value="NC_015416.1"/>
</dbReference>
<organism evidence="4 5">
    <name type="scientific">Methanothrix soehngenii (strain ATCC 5969 / DSM 3671 / JCM 10134 / NBRC 103675 / OCM 69 / GP-6)</name>
    <name type="common">Methanosaeta concilii</name>
    <dbReference type="NCBI Taxonomy" id="990316"/>
    <lineage>
        <taxon>Archaea</taxon>
        <taxon>Methanobacteriati</taxon>
        <taxon>Methanobacteriota</taxon>
        <taxon>Stenosarchaea group</taxon>
        <taxon>Methanomicrobia</taxon>
        <taxon>Methanotrichales</taxon>
        <taxon>Methanotrichaceae</taxon>
        <taxon>Methanothrix</taxon>
    </lineage>
</organism>
<protein>
    <submittedName>
        <fullName evidence="4">Uncharacterized protein</fullName>
    </submittedName>
</protein>
<sequence>MEEKEAKDKLASLPMNQAPCQESQENKASSSQGMAKRSCGCGEDAKAKGTNAPQYVYALGKIDPRFRSMAVEREFAQATGRAETTGLTDQQAFYSVLSKKENRYLVRDLCWTLTIEGVAAYILLPKDPLDFDRLVESVKPQQDKAGMDVVVGLKGPVAPPEMCSGLQVPLVGFDQLFSFNRDAFIKSIPRPESIPEKQEEKFRTAANELFDRILQMADNTGATDEHRALNYLAVRYPAIYAKAAEEFEHNFSLTGVEARPSRLSGARKIVSVIFSYTNRETDVTEKYFVRVDVSEEFPFLVTKTAPYYDR</sequence>
<keyword evidence="5" id="KW-1185">Reference proteome</keyword>
<gene>
    <name evidence="4" type="ordered locus">MCON_2183</name>
</gene>
<evidence type="ECO:0000313" key="4">
    <source>
        <dbReference type="EMBL" id="AEB68701.1"/>
    </source>
</evidence>
<evidence type="ECO:0000259" key="2">
    <source>
        <dbReference type="Pfam" id="PF18047"/>
    </source>
</evidence>
<dbReference type="GeneID" id="10461647"/>
<accession>F4BXM3</accession>